<evidence type="ECO:0000313" key="2">
    <source>
        <dbReference type="Proteomes" id="UP001157502"/>
    </source>
</evidence>
<protein>
    <submittedName>
        <fullName evidence="1">Uncharacterized protein</fullName>
    </submittedName>
</protein>
<gene>
    <name evidence="1" type="ORF">DPEC_G00317420</name>
</gene>
<comment type="caution">
    <text evidence="1">The sequence shown here is derived from an EMBL/GenBank/DDBJ whole genome shotgun (WGS) entry which is preliminary data.</text>
</comment>
<evidence type="ECO:0000313" key="1">
    <source>
        <dbReference type="EMBL" id="KAJ7989238.1"/>
    </source>
</evidence>
<reference evidence="1" key="1">
    <citation type="submission" date="2021-05" db="EMBL/GenBank/DDBJ databases">
        <authorList>
            <person name="Pan Q."/>
            <person name="Jouanno E."/>
            <person name="Zahm M."/>
            <person name="Klopp C."/>
            <person name="Cabau C."/>
            <person name="Louis A."/>
            <person name="Berthelot C."/>
            <person name="Parey E."/>
            <person name="Roest Crollius H."/>
            <person name="Montfort J."/>
            <person name="Robinson-Rechavi M."/>
            <person name="Bouchez O."/>
            <person name="Lampietro C."/>
            <person name="Lopez Roques C."/>
            <person name="Donnadieu C."/>
            <person name="Postlethwait J."/>
            <person name="Bobe J."/>
            <person name="Dillon D."/>
            <person name="Chandos A."/>
            <person name="von Hippel F."/>
            <person name="Guiguen Y."/>
        </authorList>
    </citation>
    <scope>NUCLEOTIDE SEQUENCE</scope>
    <source>
        <strain evidence="1">YG-Jan2019</strain>
    </source>
</reference>
<organism evidence="1 2">
    <name type="scientific">Dallia pectoralis</name>
    <name type="common">Alaska blackfish</name>
    <dbReference type="NCBI Taxonomy" id="75939"/>
    <lineage>
        <taxon>Eukaryota</taxon>
        <taxon>Metazoa</taxon>
        <taxon>Chordata</taxon>
        <taxon>Craniata</taxon>
        <taxon>Vertebrata</taxon>
        <taxon>Euteleostomi</taxon>
        <taxon>Actinopterygii</taxon>
        <taxon>Neopterygii</taxon>
        <taxon>Teleostei</taxon>
        <taxon>Protacanthopterygii</taxon>
        <taxon>Esociformes</taxon>
        <taxon>Umbridae</taxon>
        <taxon>Dallia</taxon>
    </lineage>
</organism>
<accession>A0ACC2FD49</accession>
<dbReference type="Proteomes" id="UP001157502">
    <property type="component" value="Chromosome 30"/>
</dbReference>
<dbReference type="EMBL" id="CM055757">
    <property type="protein sequence ID" value="KAJ7989238.1"/>
    <property type="molecule type" value="Genomic_DNA"/>
</dbReference>
<proteinExistence type="predicted"/>
<keyword evidence="2" id="KW-1185">Reference proteome</keyword>
<name>A0ACC2FD49_DALPE</name>
<sequence>MEEKIEEKMEERMEEVMEEKMEEKMEEVMEEKMEEKMEEVSQVQIRASVELGLGSQLEFLGVSKNAHILILSGLKASPVGVIVALLGLPPLGAPASVGLRRQETSGDAFYTEEASAGSKRWSFF</sequence>